<proteinExistence type="inferred from homology"/>
<keyword evidence="10" id="KW-1185">Reference proteome</keyword>
<reference evidence="10" key="1">
    <citation type="journal article" date="2019" name="Int. J. Syst. Evol. Microbiol.">
        <title>The Global Catalogue of Microorganisms (GCM) 10K type strain sequencing project: providing services to taxonomists for standard genome sequencing and annotation.</title>
        <authorList>
            <consortium name="The Broad Institute Genomics Platform"/>
            <consortium name="The Broad Institute Genome Sequencing Center for Infectious Disease"/>
            <person name="Wu L."/>
            <person name="Ma J."/>
        </authorList>
    </citation>
    <scope>NUCLEOTIDE SEQUENCE [LARGE SCALE GENOMIC DNA]</scope>
    <source>
        <strain evidence="10">CCM 7427</strain>
    </source>
</reference>
<comment type="subcellular location">
    <subcellularLocation>
        <location evidence="7">Cell inner membrane</location>
        <topology evidence="7">Multi-pass membrane protein</topology>
    </subcellularLocation>
    <subcellularLocation>
        <location evidence="1">Cell membrane</location>
        <topology evidence="1">Multi-pass membrane protein</topology>
    </subcellularLocation>
</comment>
<feature type="transmembrane region" description="Helical" evidence="7">
    <location>
        <begin position="141"/>
        <end position="162"/>
    </location>
</feature>
<accession>A0ABW5QHK5</accession>
<keyword evidence="3" id="KW-1003">Cell membrane</keyword>
<feature type="transmembrane region" description="Helical" evidence="7">
    <location>
        <begin position="20"/>
        <end position="45"/>
    </location>
</feature>
<keyword evidence="4 7" id="KW-0812">Transmembrane</keyword>
<evidence type="ECO:0000313" key="9">
    <source>
        <dbReference type="EMBL" id="MFD2647144.1"/>
    </source>
</evidence>
<feature type="domain" description="Tripartite ATP-independent periplasmic transporters DctQ component" evidence="8">
    <location>
        <begin position="32"/>
        <end position="163"/>
    </location>
</feature>
<evidence type="ECO:0000256" key="7">
    <source>
        <dbReference type="RuleBase" id="RU369079"/>
    </source>
</evidence>
<feature type="transmembrane region" description="Helical" evidence="7">
    <location>
        <begin position="97"/>
        <end position="120"/>
    </location>
</feature>
<evidence type="ECO:0000256" key="2">
    <source>
        <dbReference type="ARBA" id="ARBA00022448"/>
    </source>
</evidence>
<dbReference type="EMBL" id="JBHUNP010000001">
    <property type="protein sequence ID" value="MFD2647144.1"/>
    <property type="molecule type" value="Genomic_DNA"/>
</dbReference>
<comment type="function">
    <text evidence="7">Part of the tripartite ATP-independent periplasmic (TRAP) transport system.</text>
</comment>
<keyword evidence="5 7" id="KW-1133">Transmembrane helix</keyword>
<dbReference type="RefSeq" id="WP_386832180.1">
    <property type="nucleotide sequence ID" value="NZ_JBHUNP010000001.1"/>
</dbReference>
<keyword evidence="6 7" id="KW-0472">Membrane</keyword>
<keyword evidence="2 7" id="KW-0813">Transport</keyword>
<protein>
    <recommendedName>
        <fullName evidence="7">TRAP transporter small permease protein</fullName>
    </recommendedName>
</protein>
<evidence type="ECO:0000256" key="5">
    <source>
        <dbReference type="ARBA" id="ARBA00022989"/>
    </source>
</evidence>
<feature type="transmembrane region" description="Helical" evidence="7">
    <location>
        <begin position="57"/>
        <end position="77"/>
    </location>
</feature>
<evidence type="ECO:0000256" key="4">
    <source>
        <dbReference type="ARBA" id="ARBA00022692"/>
    </source>
</evidence>
<comment type="caution">
    <text evidence="9">The sequence shown here is derived from an EMBL/GenBank/DDBJ whole genome shotgun (WGS) entry which is preliminary data.</text>
</comment>
<evidence type="ECO:0000313" key="10">
    <source>
        <dbReference type="Proteomes" id="UP001597521"/>
    </source>
</evidence>
<dbReference type="Pfam" id="PF04290">
    <property type="entry name" value="DctQ"/>
    <property type="match status" value="1"/>
</dbReference>
<comment type="similarity">
    <text evidence="7">Belongs to the TRAP transporter small permease family.</text>
</comment>
<dbReference type="InterPro" id="IPR055348">
    <property type="entry name" value="DctQ"/>
</dbReference>
<keyword evidence="7" id="KW-0997">Cell inner membrane</keyword>
<organism evidence="9 10">
    <name type="scientific">Devosia albogilva</name>
    <dbReference type="NCBI Taxonomy" id="429726"/>
    <lineage>
        <taxon>Bacteria</taxon>
        <taxon>Pseudomonadati</taxon>
        <taxon>Pseudomonadota</taxon>
        <taxon>Alphaproteobacteria</taxon>
        <taxon>Hyphomicrobiales</taxon>
        <taxon>Devosiaceae</taxon>
        <taxon>Devosia</taxon>
    </lineage>
</organism>
<evidence type="ECO:0000256" key="6">
    <source>
        <dbReference type="ARBA" id="ARBA00023136"/>
    </source>
</evidence>
<comment type="subunit">
    <text evidence="7">The complex comprises the extracytoplasmic solute receptor protein and the two transmembrane proteins.</text>
</comment>
<sequence>MTVFRDDSALGRVVVGLARWTAIAGGLVLIAMVVMSVVSIIGRALLWAGLKPIIGDYELISIGMGFAVFAFLPWTHLVRGHALVSLVTDSFGPRVNSWIVVVTDLMMLVASAFIAWRLYFGMMDKFAYRETTVMLRFSLGWAYAMGFVGAVVMVIVAVYVLGRSIGNAVAGRVEAPGAGAHT</sequence>
<gene>
    <name evidence="9" type="ORF">ACFSX5_04950</name>
</gene>
<evidence type="ECO:0000256" key="1">
    <source>
        <dbReference type="ARBA" id="ARBA00004651"/>
    </source>
</evidence>
<evidence type="ECO:0000256" key="3">
    <source>
        <dbReference type="ARBA" id="ARBA00022475"/>
    </source>
</evidence>
<name>A0ABW5QHK5_9HYPH</name>
<dbReference type="Proteomes" id="UP001597521">
    <property type="component" value="Unassembled WGS sequence"/>
</dbReference>
<evidence type="ECO:0000259" key="8">
    <source>
        <dbReference type="Pfam" id="PF04290"/>
    </source>
</evidence>